<evidence type="ECO:0000256" key="11">
    <source>
        <dbReference type="ARBA" id="ARBA00023326"/>
    </source>
</evidence>
<comment type="catalytic activity">
    <reaction evidence="1">
        <text>Random endo-hydrolysis of N-acetyl-beta-D-glucosaminide (1-&gt;4)-beta-linkages in chitin and chitodextrins.</text>
        <dbReference type="EC" id="3.2.1.14"/>
    </reaction>
</comment>
<feature type="region of interest" description="Disordered" evidence="13">
    <location>
        <begin position="1"/>
        <end position="28"/>
    </location>
</feature>
<evidence type="ECO:0000259" key="15">
    <source>
        <dbReference type="PROSITE" id="PS50941"/>
    </source>
</evidence>
<accession>A0A1D1YDD1</accession>
<evidence type="ECO:0000256" key="13">
    <source>
        <dbReference type="SAM" id="MobiDB-lite"/>
    </source>
</evidence>
<dbReference type="InterPro" id="IPR023346">
    <property type="entry name" value="Lysozyme-like_dom_sf"/>
</dbReference>
<dbReference type="GO" id="GO:0016998">
    <property type="term" value="P:cell wall macromolecule catabolic process"/>
    <property type="evidence" value="ECO:0007669"/>
    <property type="project" value="InterPro"/>
</dbReference>
<dbReference type="EC" id="3.2.1.14" evidence="3"/>
<dbReference type="PANTHER" id="PTHR22595">
    <property type="entry name" value="CHITINASE-RELATED"/>
    <property type="match status" value="1"/>
</dbReference>
<dbReference type="InterPro" id="IPR001002">
    <property type="entry name" value="Chitin-bd_1"/>
</dbReference>
<dbReference type="InterPro" id="IPR018371">
    <property type="entry name" value="Chitin-binding_1_CS"/>
</dbReference>
<protein>
    <recommendedName>
        <fullName evidence="3">chitinase</fullName>
        <ecNumber evidence="3">3.2.1.14</ecNumber>
    </recommendedName>
</protein>
<evidence type="ECO:0000256" key="1">
    <source>
        <dbReference type="ARBA" id="ARBA00000822"/>
    </source>
</evidence>
<dbReference type="GO" id="GO:0051707">
    <property type="term" value="P:response to other organism"/>
    <property type="evidence" value="ECO:0007669"/>
    <property type="project" value="UniProtKB-ARBA"/>
</dbReference>
<reference evidence="16" key="1">
    <citation type="submission" date="2015-07" db="EMBL/GenBank/DDBJ databases">
        <title>Transcriptome Assembly of Anthurium amnicola.</title>
        <authorList>
            <person name="Suzuki J."/>
        </authorList>
    </citation>
    <scope>NUCLEOTIDE SEQUENCE</scope>
</reference>
<gene>
    <name evidence="16" type="primary">CHI4_2</name>
    <name evidence="16" type="ORF">g.38253</name>
</gene>
<evidence type="ECO:0000256" key="9">
    <source>
        <dbReference type="ARBA" id="ARBA00023277"/>
    </source>
</evidence>
<keyword evidence="14" id="KW-0472">Membrane</keyword>
<feature type="non-terminal residue" evidence="16">
    <location>
        <position position="1"/>
    </location>
</feature>
<keyword evidence="6" id="KW-0611">Plant defense</keyword>
<dbReference type="GO" id="GO:0006952">
    <property type="term" value="P:defense response"/>
    <property type="evidence" value="ECO:0007669"/>
    <property type="project" value="UniProtKB-KW"/>
</dbReference>
<evidence type="ECO:0000256" key="7">
    <source>
        <dbReference type="ARBA" id="ARBA00023024"/>
    </source>
</evidence>
<comment type="similarity">
    <text evidence="2">Belongs to the glycosyl hydrolase 19 family. Chitinase class I subfamily.</text>
</comment>
<dbReference type="GO" id="GO:0006032">
    <property type="term" value="P:chitin catabolic process"/>
    <property type="evidence" value="ECO:0007669"/>
    <property type="project" value="UniProtKB-KW"/>
</dbReference>
<keyword evidence="5" id="KW-0732">Signal</keyword>
<dbReference type="SMART" id="SM00270">
    <property type="entry name" value="ChtBD1"/>
    <property type="match status" value="1"/>
</dbReference>
<evidence type="ECO:0000256" key="3">
    <source>
        <dbReference type="ARBA" id="ARBA00012729"/>
    </source>
</evidence>
<organism evidence="16">
    <name type="scientific">Anthurium amnicola</name>
    <dbReference type="NCBI Taxonomy" id="1678845"/>
    <lineage>
        <taxon>Eukaryota</taxon>
        <taxon>Viridiplantae</taxon>
        <taxon>Streptophyta</taxon>
        <taxon>Embryophyta</taxon>
        <taxon>Tracheophyta</taxon>
        <taxon>Spermatophyta</taxon>
        <taxon>Magnoliopsida</taxon>
        <taxon>Liliopsida</taxon>
        <taxon>Araceae</taxon>
        <taxon>Pothoideae</taxon>
        <taxon>Potheae</taxon>
        <taxon>Anthurium</taxon>
    </lineage>
</organism>
<dbReference type="PROSITE" id="PS00773">
    <property type="entry name" value="CHITINASE_19_1"/>
    <property type="match status" value="1"/>
</dbReference>
<proteinExistence type="inferred from homology"/>
<evidence type="ECO:0000256" key="12">
    <source>
        <dbReference type="PROSITE-ProRule" id="PRU00261"/>
    </source>
</evidence>
<keyword evidence="7" id="KW-0146">Chitin degradation</keyword>
<keyword evidence="4 12" id="KW-0147">Chitin-binding</keyword>
<dbReference type="PROSITE" id="PS00026">
    <property type="entry name" value="CHIT_BIND_I_1"/>
    <property type="match status" value="1"/>
</dbReference>
<dbReference type="CDD" id="cd00035">
    <property type="entry name" value="ChtBD1"/>
    <property type="match status" value="1"/>
</dbReference>
<dbReference type="GO" id="GO:0008843">
    <property type="term" value="F:endochitinase activity"/>
    <property type="evidence" value="ECO:0007669"/>
    <property type="project" value="UniProtKB-EC"/>
</dbReference>
<feature type="non-terminal residue" evidence="16">
    <location>
        <position position="203"/>
    </location>
</feature>
<keyword evidence="10" id="KW-0378">Hydrolase</keyword>
<dbReference type="Gene3D" id="1.10.530.10">
    <property type="match status" value="1"/>
</dbReference>
<evidence type="ECO:0000256" key="2">
    <source>
        <dbReference type="ARBA" id="ARBA00009373"/>
    </source>
</evidence>
<dbReference type="FunFam" id="3.30.60.10:FF:000003">
    <property type="entry name" value="Class IV chitinase"/>
    <property type="match status" value="1"/>
</dbReference>
<keyword evidence="9" id="KW-0119">Carbohydrate metabolism</keyword>
<dbReference type="PANTHER" id="PTHR22595:SF79">
    <property type="entry name" value="CHITINASE 12"/>
    <property type="match status" value="1"/>
</dbReference>
<evidence type="ECO:0000256" key="4">
    <source>
        <dbReference type="ARBA" id="ARBA00022669"/>
    </source>
</evidence>
<feature type="disulfide bond" evidence="12">
    <location>
        <begin position="105"/>
        <end position="117"/>
    </location>
</feature>
<dbReference type="EMBL" id="GDJX01015278">
    <property type="protein sequence ID" value="JAT52658.1"/>
    <property type="molecule type" value="Transcribed_RNA"/>
</dbReference>
<evidence type="ECO:0000256" key="14">
    <source>
        <dbReference type="SAM" id="Phobius"/>
    </source>
</evidence>
<dbReference type="GO" id="GO:0008061">
    <property type="term" value="F:chitin binding"/>
    <property type="evidence" value="ECO:0007669"/>
    <property type="project" value="UniProtKB-UniRule"/>
</dbReference>
<dbReference type="GO" id="GO:0000272">
    <property type="term" value="P:polysaccharide catabolic process"/>
    <property type="evidence" value="ECO:0007669"/>
    <property type="project" value="UniProtKB-KW"/>
</dbReference>
<dbReference type="SUPFAM" id="SSF57016">
    <property type="entry name" value="Plant lectins/antimicrobial peptides"/>
    <property type="match status" value="1"/>
</dbReference>
<keyword evidence="14" id="KW-0812">Transmembrane</keyword>
<keyword evidence="11" id="KW-0624">Polysaccharide degradation</keyword>
<feature type="domain" description="Chitin-binding type-1" evidence="15">
    <location>
        <begin position="100"/>
        <end position="135"/>
    </location>
</feature>
<keyword evidence="14" id="KW-1133">Transmembrane helix</keyword>
<dbReference type="SUPFAM" id="SSF53955">
    <property type="entry name" value="Lysozyme-like"/>
    <property type="match status" value="1"/>
</dbReference>
<sequence length="203" mass="21560">PPHHVDNVKGKERVPPYCNPTRQSSSSLQGHPYSFLLISIYKLGTSHHGIVQAHTRLPPSHHLIPVMDRQSNVRRDVIGVALVVAAVIAAGLGVPGPAAAQNCGCTPDLCCSRWGYCGTGSDYCGTGCQQGPCETPPPANDVSVPDVVTQGFFDGIIGQADGGCAGKRFYTRQAFLDALPPYPRFARVGSSDDSKREIAAFFA</sequence>
<dbReference type="InterPro" id="IPR000726">
    <property type="entry name" value="Glyco_hydro_19_cat"/>
</dbReference>
<keyword evidence="8 12" id="KW-1015">Disulfide bond</keyword>
<dbReference type="InterPro" id="IPR036861">
    <property type="entry name" value="Endochitinase-like_sf"/>
</dbReference>
<keyword evidence="10" id="KW-0326">Glycosidase</keyword>
<evidence type="ECO:0000256" key="5">
    <source>
        <dbReference type="ARBA" id="ARBA00022729"/>
    </source>
</evidence>
<dbReference type="PROSITE" id="PS50941">
    <property type="entry name" value="CHIT_BIND_I_2"/>
    <property type="match status" value="1"/>
</dbReference>
<feature type="compositionally biased region" description="Basic and acidic residues" evidence="13">
    <location>
        <begin position="1"/>
        <end position="14"/>
    </location>
</feature>
<evidence type="ECO:0000256" key="10">
    <source>
        <dbReference type="ARBA" id="ARBA00023295"/>
    </source>
</evidence>
<dbReference type="Pfam" id="PF00182">
    <property type="entry name" value="Glyco_hydro_19"/>
    <property type="match status" value="1"/>
</dbReference>
<evidence type="ECO:0000313" key="16">
    <source>
        <dbReference type="EMBL" id="JAT52658.1"/>
    </source>
</evidence>
<dbReference type="Gene3D" id="3.30.60.10">
    <property type="entry name" value="Endochitinase-like"/>
    <property type="match status" value="1"/>
</dbReference>
<feature type="transmembrane region" description="Helical" evidence="14">
    <location>
        <begin position="77"/>
        <end position="100"/>
    </location>
</feature>
<evidence type="ECO:0000256" key="8">
    <source>
        <dbReference type="ARBA" id="ARBA00023157"/>
    </source>
</evidence>
<dbReference type="Pfam" id="PF00187">
    <property type="entry name" value="Chitin_bind_1"/>
    <property type="match status" value="1"/>
</dbReference>
<name>A0A1D1YDD1_9ARAE</name>
<evidence type="ECO:0000256" key="6">
    <source>
        <dbReference type="ARBA" id="ARBA00022821"/>
    </source>
</evidence>
<dbReference type="AlphaFoldDB" id="A0A1D1YDD1"/>
<comment type="caution">
    <text evidence="12">Lacks conserved residue(s) required for the propagation of feature annotation.</text>
</comment>
<feature type="disulfide bond" evidence="12">
    <location>
        <begin position="110"/>
        <end position="124"/>
    </location>
</feature>